<dbReference type="InterPro" id="IPR003737">
    <property type="entry name" value="GlcNAc_PI_deacetylase-related"/>
</dbReference>
<dbReference type="Proteomes" id="UP000284779">
    <property type="component" value="Unassembled WGS sequence"/>
</dbReference>
<dbReference type="InterPro" id="IPR008979">
    <property type="entry name" value="Galactose-bd-like_sf"/>
</dbReference>
<evidence type="ECO:0000259" key="4">
    <source>
        <dbReference type="PROSITE" id="PS50022"/>
    </source>
</evidence>
<dbReference type="InterPro" id="IPR055826">
    <property type="entry name" value="DUF7402"/>
</dbReference>
<feature type="signal peptide" evidence="3">
    <location>
        <begin position="1"/>
        <end position="22"/>
    </location>
</feature>
<dbReference type="InterPro" id="IPR003343">
    <property type="entry name" value="Big_2"/>
</dbReference>
<protein>
    <recommendedName>
        <fullName evidence="4">F5/8 type C domain-containing protein</fullName>
    </recommendedName>
</protein>
<proteinExistence type="predicted"/>
<dbReference type="PROSITE" id="PS50022">
    <property type="entry name" value="FA58C_3"/>
    <property type="match status" value="1"/>
</dbReference>
<feature type="chain" id="PRO_5038377786" description="F5/8 type C domain-containing protein" evidence="3">
    <location>
        <begin position="23"/>
        <end position="1870"/>
    </location>
</feature>
<dbReference type="EMBL" id="QSFD01000012">
    <property type="protein sequence ID" value="RHA16951.1"/>
    <property type="molecule type" value="Genomic_DNA"/>
</dbReference>
<dbReference type="Pfam" id="PF22633">
    <property type="entry name" value="F5_F8_type_C_2"/>
    <property type="match status" value="1"/>
</dbReference>
<dbReference type="Gene3D" id="2.60.120.260">
    <property type="entry name" value="Galactose-binding domain-like"/>
    <property type="match status" value="4"/>
</dbReference>
<keyword evidence="3" id="KW-0732">Signal</keyword>
<feature type="compositionally biased region" description="Low complexity" evidence="2">
    <location>
        <begin position="1624"/>
        <end position="1685"/>
    </location>
</feature>
<dbReference type="Gene3D" id="2.60.40.1080">
    <property type="match status" value="1"/>
</dbReference>
<dbReference type="SMART" id="SM00635">
    <property type="entry name" value="BID_2"/>
    <property type="match status" value="2"/>
</dbReference>
<dbReference type="Gene3D" id="3.40.50.10320">
    <property type="entry name" value="LmbE-like"/>
    <property type="match status" value="1"/>
</dbReference>
<evidence type="ECO:0000313" key="6">
    <source>
        <dbReference type="Proteomes" id="UP000284779"/>
    </source>
</evidence>
<dbReference type="GO" id="GO:0016798">
    <property type="term" value="F:hydrolase activity, acting on glycosyl bonds"/>
    <property type="evidence" value="ECO:0007669"/>
    <property type="project" value="UniProtKB-KW"/>
</dbReference>
<dbReference type="SUPFAM" id="SSF51126">
    <property type="entry name" value="Pectin lyase-like"/>
    <property type="match status" value="1"/>
</dbReference>
<name>A0A413R5F5_9FIRM</name>
<evidence type="ECO:0000313" key="5">
    <source>
        <dbReference type="EMBL" id="RHA16951.1"/>
    </source>
</evidence>
<dbReference type="SUPFAM" id="SSF49373">
    <property type="entry name" value="Invasin/intimin cell-adhesion fragments"/>
    <property type="match status" value="2"/>
</dbReference>
<dbReference type="InterPro" id="IPR011050">
    <property type="entry name" value="Pectin_lyase_fold/virulence"/>
</dbReference>
<feature type="region of interest" description="Disordered" evidence="2">
    <location>
        <begin position="1619"/>
        <end position="1695"/>
    </location>
</feature>
<dbReference type="Pfam" id="PF00754">
    <property type="entry name" value="F5_F8_type_C"/>
    <property type="match status" value="1"/>
</dbReference>
<organism evidence="5 6">
    <name type="scientific">Eubacterium ventriosum</name>
    <dbReference type="NCBI Taxonomy" id="39496"/>
    <lineage>
        <taxon>Bacteria</taxon>
        <taxon>Bacillati</taxon>
        <taxon>Bacillota</taxon>
        <taxon>Clostridia</taxon>
        <taxon>Eubacteriales</taxon>
        <taxon>Eubacteriaceae</taxon>
        <taxon>Eubacterium</taxon>
    </lineage>
</organism>
<gene>
    <name evidence="5" type="ORF">DW944_10680</name>
</gene>
<dbReference type="InterPro" id="IPR024078">
    <property type="entry name" value="LmbE-like_dom_sf"/>
</dbReference>
<evidence type="ECO:0000256" key="1">
    <source>
        <dbReference type="ARBA" id="ARBA00023295"/>
    </source>
</evidence>
<accession>A0A413R5F5</accession>
<keyword evidence="1" id="KW-0326">Glycosidase</keyword>
<dbReference type="SUPFAM" id="SSF102588">
    <property type="entry name" value="LmbE-like"/>
    <property type="match status" value="1"/>
</dbReference>
<dbReference type="SUPFAM" id="SSF49785">
    <property type="entry name" value="Galactose-binding domain-like"/>
    <property type="match status" value="4"/>
</dbReference>
<evidence type="ECO:0000256" key="3">
    <source>
        <dbReference type="SAM" id="SignalP"/>
    </source>
</evidence>
<dbReference type="Pfam" id="PF02585">
    <property type="entry name" value="PIG-L"/>
    <property type="match status" value="1"/>
</dbReference>
<dbReference type="Pfam" id="PF24135">
    <property type="entry name" value="DUF7402"/>
    <property type="match status" value="1"/>
</dbReference>
<evidence type="ECO:0000256" key="2">
    <source>
        <dbReference type="SAM" id="MobiDB-lite"/>
    </source>
</evidence>
<reference evidence="5 6" key="1">
    <citation type="submission" date="2018-08" db="EMBL/GenBank/DDBJ databases">
        <title>A genome reference for cultivated species of the human gut microbiota.</title>
        <authorList>
            <person name="Zou Y."/>
            <person name="Xue W."/>
            <person name="Luo G."/>
        </authorList>
    </citation>
    <scope>NUCLEOTIDE SEQUENCE [LARGE SCALE GENOMIC DNA]</scope>
    <source>
        <strain evidence="5 6">AM44-11BH</strain>
    </source>
</reference>
<feature type="compositionally biased region" description="Basic and acidic residues" evidence="2">
    <location>
        <begin position="1061"/>
        <end position="1071"/>
    </location>
</feature>
<dbReference type="InterPro" id="IPR008964">
    <property type="entry name" value="Invasin/intimin_cell_adhesion"/>
</dbReference>
<feature type="region of interest" description="Disordered" evidence="2">
    <location>
        <begin position="1058"/>
        <end position="1080"/>
    </location>
</feature>
<dbReference type="RefSeq" id="WP_117971458.1">
    <property type="nucleotide sequence ID" value="NZ_CAUBDO010000017.1"/>
</dbReference>
<dbReference type="Pfam" id="PF02368">
    <property type="entry name" value="Big_2"/>
    <property type="match status" value="1"/>
</dbReference>
<keyword evidence="6" id="KW-1185">Reference proteome</keyword>
<dbReference type="InterPro" id="IPR000421">
    <property type="entry name" value="FA58C"/>
</dbReference>
<comment type="caution">
    <text evidence="5">The sequence shown here is derived from an EMBL/GenBank/DDBJ whole genome shotgun (WGS) entry which is preliminary data.</text>
</comment>
<sequence>MKQKKMLALLLSLAMIVTTVLGNGTFVSASATKATTGISYYVDSVNGNDDNDGTSETKAWKSLEKVNATTFKPGDKLRFKRGCSWSGLLSPKGSGEKGNPITIDAYGDVKDGRPVINGDSWCGDKGDDLENRVFNTAVYFYNQEYWEITSIEVTNHTKTKDDHIKKYGILIMGQDAGTLHEINVKNTYVHDVISIPIGQQAGIGRGGIVYAIRGNKKATNWEDITVEGNYVKNVNHYGINFISTWGSSTFPDESGITEGGGGTYRSKNLVIRSNYCENVGNAAICPSDYENALIEYNVANGCNSGPNGNVPIWWEHGQKTICQYNEVFGSGASGDKEDSQAFDADVYADLNYVQYNYTHDNPSGSFFECALGTSYQTYYRYNISVNDGYGTNRYGGGAVLTLCQGGNGSLDAYNNLIYMDADHDGSITRSWDDTTAVTSTDRFKIRNNVIITEAQKIDDNGVNKAQAWDSRYMGVVNNNAYGGANLNNRRADDENARVAVKSDYVKLEEGTSATVEDVNGEFKITYGTVDGYKLKDGATVIDQGISVIDNGGQDFYGNEVKSFVKPNIGADNSYNSGIKEDLGEGKILLDFDDCNNGALTGVYSNCDFGNRGWNVTDGKLWATSYTNEEQANKIAIPDKYALTSFEAYCAKGTATVKVEAGEESETFTVTGKKQTFTTNFKKKVPATYIVIKSDNGVDQVKFDNIVLSKKKRISDTETNISLDKTVTTSSQSDWDPGCVGSNIVDGDETTMWISNGWSNQGDTVTEDRANFVVDLDGSYNIEKLDVTFGGDKAKSAWKYKVEASTDKTNWDVIWDQTANEEVASTQKVTLDESITEKKYSYVRFTFGDTIEDAWPAVAEFNVYRPKELTNFALDGEATASTVSRDPANAIDGNDGTLWVGDGDSEKEGAWWMVDLGKAQQIQAFDLVFEHEVLPTLEDAQAATTPAYGQAWQYKVEGSNDKSSWDMLWDNTANTDFSKEQYGKIAAEYANNKYQYVRVTLTQLPLHKESRVAVWPAIGEVKVLGEEVINPEEENKIVLTEKGQNIDIDLAYSQPVTVSSSKDGENVTDRDANTIWTPDADDENPSLTIGLDREYNIENFSVDFEGEAAPYKVLVNTSEGWVEAGSCDSKDSGKVVSASKDEITGIKFQFEKGMTAKVSEVHFDGVDAKVKHHKRILVMAPHEDDEMLMAGGVMNRAVANGDEVYVVYATNGDYSGVDHGKLRIRDTVNALNTIGVPTDHLYFLGYADNGGMGVGQYTTAFTDSFVYNIFIADDNKVISSRNGVTKTYGDESVRNDYHYLMTGEHASYTRANFLADLESVMKSVNPTDVYMTSRYDMHYDHAYFGLFGNEAIKNIQKENDKFQPTVHEAIIHSHMTDEVYPKDQGNYGWGKELNTYLGAWQHLDGLEEKTMLNWSERENVLTPYSMRQGPFKYNLKDQALRKYSTEYYNWIASFSKVNEVFYKHETNSIGSLATVTASSENSSDSRWDDQSAVKAVDGIADGYATGLANKHTRFPWAEWVTKNEGKGAWLNLAYDEAQKVTTIKLYDRPNTDDHITKSHLEFEDGTTLEVGELPNDGAVKEISLGEGKEVKNIKFVVDEVSESTTAVGLAEIEVIKAEVRKPEETTTTPGSEETTTPGTGEETTTPSTGEETTTPATGETTTKPAAGETTTAPTTTTAKANEGTTTVAANKDTPSGATGLKVPTVVSSKKLSAKATYKLRLKNTKGAKVYTYTSNKKVATISNKGVIKTKKKGKAKLTICIQKGSVVSQYYFNVKVKGKAKTSFKVSKISKAGKNLAVADETVLKKGKSKKIKLANLASGATVKYATSNKKVAKVSKKGKVKAVKKGKATIKITVTSGGKTYTLYHVVKVK</sequence>
<feature type="domain" description="F5/8 type C" evidence="4">
    <location>
        <begin position="708"/>
        <end position="865"/>
    </location>
</feature>
<keyword evidence="1" id="KW-0378">Hydrolase</keyword>